<dbReference type="InterPro" id="IPR005495">
    <property type="entry name" value="LptG/LptF_permease"/>
</dbReference>
<keyword evidence="2" id="KW-1003">Cell membrane</keyword>
<keyword evidence="3 6" id="KW-0812">Transmembrane</keyword>
<evidence type="ECO:0000256" key="5">
    <source>
        <dbReference type="ARBA" id="ARBA00023136"/>
    </source>
</evidence>
<evidence type="ECO:0000256" key="4">
    <source>
        <dbReference type="ARBA" id="ARBA00022989"/>
    </source>
</evidence>
<feature type="transmembrane region" description="Helical" evidence="6">
    <location>
        <begin position="54"/>
        <end position="79"/>
    </location>
</feature>
<accession>A0A444JFG5</accession>
<dbReference type="EMBL" id="MTKS01000077">
    <property type="protein sequence ID" value="RWX51815.1"/>
    <property type="molecule type" value="Genomic_DNA"/>
</dbReference>
<dbReference type="GO" id="GO:0043190">
    <property type="term" value="C:ATP-binding cassette (ABC) transporter complex"/>
    <property type="evidence" value="ECO:0007669"/>
    <property type="project" value="TreeGrafter"/>
</dbReference>
<dbReference type="Pfam" id="PF03739">
    <property type="entry name" value="LptF_LptG"/>
    <property type="match status" value="1"/>
</dbReference>
<keyword evidence="8" id="KW-1185">Reference proteome</keyword>
<organism evidence="7 8">
    <name type="scientific">Candidatus Electrothrix marina</name>
    <dbReference type="NCBI Taxonomy" id="1859130"/>
    <lineage>
        <taxon>Bacteria</taxon>
        <taxon>Pseudomonadati</taxon>
        <taxon>Thermodesulfobacteriota</taxon>
        <taxon>Desulfobulbia</taxon>
        <taxon>Desulfobulbales</taxon>
        <taxon>Desulfobulbaceae</taxon>
        <taxon>Candidatus Electrothrix</taxon>
    </lineage>
</organism>
<evidence type="ECO:0000256" key="2">
    <source>
        <dbReference type="ARBA" id="ARBA00022475"/>
    </source>
</evidence>
<gene>
    <name evidence="7" type="ORF">VU01_10772</name>
</gene>
<comment type="caution">
    <text evidence="7">The sequence shown here is derived from an EMBL/GenBank/DDBJ whole genome shotgun (WGS) entry which is preliminary data.</text>
</comment>
<feature type="transmembrane region" description="Helical" evidence="6">
    <location>
        <begin position="99"/>
        <end position="122"/>
    </location>
</feature>
<feature type="transmembrane region" description="Helical" evidence="6">
    <location>
        <begin position="278"/>
        <end position="298"/>
    </location>
</feature>
<feature type="transmembrane region" description="Helical" evidence="6">
    <location>
        <begin position="12"/>
        <end position="33"/>
    </location>
</feature>
<comment type="subcellular location">
    <subcellularLocation>
        <location evidence="1">Cell membrane</location>
        <topology evidence="1">Multi-pass membrane protein</topology>
    </subcellularLocation>
</comment>
<dbReference type="GO" id="GO:0015920">
    <property type="term" value="P:lipopolysaccharide transport"/>
    <property type="evidence" value="ECO:0007669"/>
    <property type="project" value="TreeGrafter"/>
</dbReference>
<dbReference type="Proteomes" id="UP000288892">
    <property type="component" value="Unassembled WGS sequence"/>
</dbReference>
<evidence type="ECO:0000313" key="8">
    <source>
        <dbReference type="Proteomes" id="UP000288892"/>
    </source>
</evidence>
<feature type="transmembrane region" description="Helical" evidence="6">
    <location>
        <begin position="304"/>
        <end position="325"/>
    </location>
</feature>
<name>A0A444JFG5_9BACT</name>
<sequence>MNLLKRYILLQFFKNITMLFLSFIAIYLLIDFFEKIDNFMEKGKSMALVGKFSLLSIPFIVEQMGPVCILLAGVVTFGVLNHSNELVALKSCGIPLKKIAAPIIAGGMIATLFLLSLSQFVLPKTVSQTNRIWNKEVRGRVSLGIYRNGRYYYQGNDHFYSFARPDPSQNIFPFFSYSSWNSRYDLTALVSSEHASWKDGTWTLENGQVQYAKGKEIFKTEVFKKRNFNFTETPAHFFIPQYRSDELSLVDLYRDALHQEAPEERTVAWANFYGRISYVLLGLPLLMLGLPMLLMVYRKWGRDLSLAVPVSCGLAFVCWGLWGTLQSLAKTGYIPPLAAAISIHIAVGLLGFFLLLREDT</sequence>
<evidence type="ECO:0000256" key="3">
    <source>
        <dbReference type="ARBA" id="ARBA00022692"/>
    </source>
</evidence>
<keyword evidence="5 6" id="KW-0472">Membrane</keyword>
<proteinExistence type="predicted"/>
<reference evidence="7 8" key="1">
    <citation type="submission" date="2017-01" db="EMBL/GenBank/DDBJ databases">
        <title>The cable genome- insights into the physiology and evolution of filamentous bacteria capable of sulfide oxidation via long distance electron transfer.</title>
        <authorList>
            <person name="Schreiber L."/>
            <person name="Bjerg J.T."/>
            <person name="Boggild A."/>
            <person name="Van De Vossenberg J."/>
            <person name="Meysman F."/>
            <person name="Nielsen L.P."/>
            <person name="Schramm A."/>
            <person name="Kjeldsen K.U."/>
        </authorList>
    </citation>
    <scope>NUCLEOTIDE SEQUENCE [LARGE SCALE GENOMIC DNA]</scope>
    <source>
        <strain evidence="7">A5</strain>
    </source>
</reference>
<feature type="transmembrane region" description="Helical" evidence="6">
    <location>
        <begin position="337"/>
        <end position="356"/>
    </location>
</feature>
<evidence type="ECO:0000256" key="6">
    <source>
        <dbReference type="SAM" id="Phobius"/>
    </source>
</evidence>
<evidence type="ECO:0000313" key="7">
    <source>
        <dbReference type="EMBL" id="RWX51815.1"/>
    </source>
</evidence>
<protein>
    <submittedName>
        <fullName evidence="7">Lipopolysaccharide export system permease protein</fullName>
    </submittedName>
</protein>
<keyword evidence="4 6" id="KW-1133">Transmembrane helix</keyword>
<evidence type="ECO:0000256" key="1">
    <source>
        <dbReference type="ARBA" id="ARBA00004651"/>
    </source>
</evidence>
<dbReference type="PANTHER" id="PTHR33529:SF6">
    <property type="entry name" value="YJGP_YJGQ FAMILY PERMEASE"/>
    <property type="match status" value="1"/>
</dbReference>
<dbReference type="PANTHER" id="PTHR33529">
    <property type="entry name" value="SLR0882 PROTEIN-RELATED"/>
    <property type="match status" value="1"/>
</dbReference>
<dbReference type="AlphaFoldDB" id="A0A444JFG5"/>